<dbReference type="Gramene" id="PNT73716">
    <property type="protein sequence ID" value="PNT73716"/>
    <property type="gene ID" value="BRADI_1g00332v3"/>
</dbReference>
<protein>
    <submittedName>
        <fullName evidence="2 3">Uncharacterized protein</fullName>
    </submittedName>
</protein>
<evidence type="ECO:0000313" key="4">
    <source>
        <dbReference type="Proteomes" id="UP000008810"/>
    </source>
</evidence>
<dbReference type="InParanoid" id="A0A2K2DHG3"/>
<feature type="compositionally biased region" description="Gly residues" evidence="1">
    <location>
        <begin position="252"/>
        <end position="267"/>
    </location>
</feature>
<dbReference type="EnsemblPlants" id="PNT73716">
    <property type="protein sequence ID" value="PNT73716"/>
    <property type="gene ID" value="BRADI_1g00332v3"/>
</dbReference>
<feature type="compositionally biased region" description="Polar residues" evidence="1">
    <location>
        <begin position="155"/>
        <end position="171"/>
    </location>
</feature>
<feature type="region of interest" description="Disordered" evidence="1">
    <location>
        <begin position="88"/>
        <end position="133"/>
    </location>
</feature>
<dbReference type="Proteomes" id="UP000008810">
    <property type="component" value="Chromosome 1"/>
</dbReference>
<evidence type="ECO:0000313" key="2">
    <source>
        <dbReference type="EMBL" id="PNT73716.1"/>
    </source>
</evidence>
<gene>
    <name evidence="2" type="ORF">BRADI_1g00332v3</name>
</gene>
<feature type="compositionally biased region" description="Low complexity" evidence="1">
    <location>
        <begin position="283"/>
        <end position="293"/>
    </location>
</feature>
<proteinExistence type="predicted"/>
<reference evidence="2 3" key="1">
    <citation type="journal article" date="2010" name="Nature">
        <title>Genome sequencing and analysis of the model grass Brachypodium distachyon.</title>
        <authorList>
            <consortium name="International Brachypodium Initiative"/>
        </authorList>
    </citation>
    <scope>NUCLEOTIDE SEQUENCE [LARGE SCALE GENOMIC DNA]</scope>
    <source>
        <strain evidence="2 3">Bd21</strain>
    </source>
</reference>
<name>A0A2K2DHG3_BRADI</name>
<evidence type="ECO:0000313" key="3">
    <source>
        <dbReference type="EnsemblPlants" id="PNT73716"/>
    </source>
</evidence>
<dbReference type="AlphaFoldDB" id="A0A2K2DHG3"/>
<sequence length="293" mass="31188">MFQARPTDPSGPRNPTQDTPDRRGRRNYREFPLHRASDEASSSDDDDHHFLDAPTGSSCCSGCGSGGGGVNEGVEGEGGHEWSIALSTSEPDLPASPMTGRRGNLPSMLSGEQRGHRPSLRGQRPASSGLGARALPHITSWGSRERAAGWHTGPVRQSLTRWPSSAHNRQSPGKARASCTWWLRRVARPPCTPVSASLYERGYPSESDSLPPRQRSSRPRGDPSVPRSPSSREREGRGGEEAMKREEAEGGTAAGVAGGEGGGGGGARADTFTDTETSRRRTFFAASSSSQLS</sequence>
<keyword evidence="4" id="KW-1185">Reference proteome</keyword>
<feature type="region of interest" description="Disordered" evidence="1">
    <location>
        <begin position="145"/>
        <end position="177"/>
    </location>
</feature>
<feature type="compositionally biased region" description="Basic and acidic residues" evidence="1">
    <location>
        <begin position="19"/>
        <end position="38"/>
    </location>
</feature>
<feature type="region of interest" description="Disordered" evidence="1">
    <location>
        <begin position="193"/>
        <end position="293"/>
    </location>
</feature>
<feature type="region of interest" description="Disordered" evidence="1">
    <location>
        <begin position="1"/>
        <end position="63"/>
    </location>
</feature>
<reference evidence="2" key="2">
    <citation type="submission" date="2017-06" db="EMBL/GenBank/DDBJ databases">
        <title>WGS assembly of Brachypodium distachyon.</title>
        <authorList>
            <consortium name="The International Brachypodium Initiative"/>
            <person name="Lucas S."/>
            <person name="Harmon-Smith M."/>
            <person name="Lail K."/>
            <person name="Tice H."/>
            <person name="Grimwood J."/>
            <person name="Bruce D."/>
            <person name="Barry K."/>
            <person name="Shu S."/>
            <person name="Lindquist E."/>
            <person name="Wang M."/>
            <person name="Pitluck S."/>
            <person name="Vogel J.P."/>
            <person name="Garvin D.F."/>
            <person name="Mockler T.C."/>
            <person name="Schmutz J."/>
            <person name="Rokhsar D."/>
            <person name="Bevan M.W."/>
        </authorList>
    </citation>
    <scope>NUCLEOTIDE SEQUENCE</scope>
    <source>
        <strain evidence="2">Bd21</strain>
    </source>
</reference>
<reference evidence="3" key="3">
    <citation type="submission" date="2018-08" db="UniProtKB">
        <authorList>
            <consortium name="EnsemblPlants"/>
        </authorList>
    </citation>
    <scope>IDENTIFICATION</scope>
    <source>
        <strain evidence="3">cv. Bd21</strain>
    </source>
</reference>
<organism evidence="2">
    <name type="scientific">Brachypodium distachyon</name>
    <name type="common">Purple false brome</name>
    <name type="synonym">Trachynia distachya</name>
    <dbReference type="NCBI Taxonomy" id="15368"/>
    <lineage>
        <taxon>Eukaryota</taxon>
        <taxon>Viridiplantae</taxon>
        <taxon>Streptophyta</taxon>
        <taxon>Embryophyta</taxon>
        <taxon>Tracheophyta</taxon>
        <taxon>Spermatophyta</taxon>
        <taxon>Magnoliopsida</taxon>
        <taxon>Liliopsida</taxon>
        <taxon>Poales</taxon>
        <taxon>Poaceae</taxon>
        <taxon>BOP clade</taxon>
        <taxon>Pooideae</taxon>
        <taxon>Stipodae</taxon>
        <taxon>Brachypodieae</taxon>
        <taxon>Brachypodium</taxon>
    </lineage>
</organism>
<accession>A0A2K2DHG3</accession>
<feature type="compositionally biased region" description="Basic and acidic residues" evidence="1">
    <location>
        <begin position="230"/>
        <end position="248"/>
    </location>
</feature>
<dbReference type="EMBL" id="CM000880">
    <property type="protein sequence ID" value="PNT73716.1"/>
    <property type="molecule type" value="Genomic_DNA"/>
</dbReference>
<evidence type="ECO:0000256" key="1">
    <source>
        <dbReference type="SAM" id="MobiDB-lite"/>
    </source>
</evidence>